<reference evidence="1" key="1">
    <citation type="submission" date="2020-11" db="EMBL/GenBank/DDBJ databases">
        <authorList>
            <person name="Tran Van P."/>
        </authorList>
    </citation>
    <scope>NUCLEOTIDE SEQUENCE</scope>
</reference>
<evidence type="ECO:0000313" key="1">
    <source>
        <dbReference type="EMBL" id="CAD7243706.1"/>
    </source>
</evidence>
<organism evidence="1">
    <name type="scientific">Darwinula stevensoni</name>
    <dbReference type="NCBI Taxonomy" id="69355"/>
    <lineage>
        <taxon>Eukaryota</taxon>
        <taxon>Metazoa</taxon>
        <taxon>Ecdysozoa</taxon>
        <taxon>Arthropoda</taxon>
        <taxon>Crustacea</taxon>
        <taxon>Oligostraca</taxon>
        <taxon>Ostracoda</taxon>
        <taxon>Podocopa</taxon>
        <taxon>Podocopida</taxon>
        <taxon>Darwinulocopina</taxon>
        <taxon>Darwinuloidea</taxon>
        <taxon>Darwinulidae</taxon>
        <taxon>Darwinula</taxon>
    </lineage>
</organism>
<dbReference type="EMBL" id="LR900001">
    <property type="protein sequence ID" value="CAD7243706.1"/>
    <property type="molecule type" value="Genomic_DNA"/>
</dbReference>
<dbReference type="AlphaFoldDB" id="A0A7R8XAN2"/>
<accession>A0A7R8XAN2</accession>
<keyword evidence="2" id="KW-1185">Reference proteome</keyword>
<gene>
    <name evidence="1" type="ORF">DSTB1V02_LOCUS3620</name>
</gene>
<dbReference type="EMBL" id="CAJPEV010000484">
    <property type="protein sequence ID" value="CAG0885730.1"/>
    <property type="molecule type" value="Genomic_DNA"/>
</dbReference>
<evidence type="ECO:0000313" key="2">
    <source>
        <dbReference type="Proteomes" id="UP000677054"/>
    </source>
</evidence>
<proteinExistence type="predicted"/>
<dbReference type="Proteomes" id="UP000677054">
    <property type="component" value="Unassembled WGS sequence"/>
</dbReference>
<name>A0A7R8XAN2_9CRUS</name>
<sequence>MGVRLLEWQQFDADSSVGREIRFTQFYTESTGSVILQEYFMTDDDVLTNQMTIFNPVTEEILDSLTYTCPVGSGVVVSAPARERRDSSAKASPFNSYTVMGTKSTAKQNEFSFVPSRPLVSYFEVYAAALDGVHLEVRINYEMCNDPTGSGFDFTGITTGAYLQEMFIDNPDSIDSIIFTSAYALVTNAITGEGFAYSSVDLSLDRSNVARVVPAYWSVEGGQLTNLFGDDLYVECAMGEGLIVYASRQD</sequence>
<protein>
    <submittedName>
        <fullName evidence="1">Uncharacterized protein</fullName>
    </submittedName>
</protein>